<accession>A0A2R8C2E4</accession>
<evidence type="ECO:0000313" key="3">
    <source>
        <dbReference type="Proteomes" id="UP000244912"/>
    </source>
</evidence>
<proteinExistence type="predicted"/>
<dbReference type="AlphaFoldDB" id="A0A2R8C2E4"/>
<organism evidence="2 3">
    <name type="scientific">Palleronia abyssalis</name>
    <dbReference type="NCBI Taxonomy" id="1501240"/>
    <lineage>
        <taxon>Bacteria</taxon>
        <taxon>Pseudomonadati</taxon>
        <taxon>Pseudomonadota</taxon>
        <taxon>Alphaproteobacteria</taxon>
        <taxon>Rhodobacterales</taxon>
        <taxon>Roseobacteraceae</taxon>
        <taxon>Palleronia</taxon>
    </lineage>
</organism>
<reference evidence="2 3" key="1">
    <citation type="submission" date="2018-03" db="EMBL/GenBank/DDBJ databases">
        <authorList>
            <person name="Keele B.F."/>
        </authorList>
    </citation>
    <scope>NUCLEOTIDE SEQUENCE [LARGE SCALE GENOMIC DNA]</scope>
    <source>
        <strain evidence="2 3">CECT 8504</strain>
    </source>
</reference>
<name>A0A2R8C2E4_9RHOB</name>
<dbReference type="EMBL" id="ONZF01000024">
    <property type="protein sequence ID" value="SPJ26486.1"/>
    <property type="molecule type" value="Genomic_DNA"/>
</dbReference>
<evidence type="ECO:0000259" key="1">
    <source>
        <dbReference type="Pfam" id="PF12760"/>
    </source>
</evidence>
<sequence>MQQIDVKSRVHWLELRLCLPADGVREAFPNTASCRERWVLMRWPGGVTCPLCEARDITHLESRQLYQCRTCRKQFSATAGTVAHQSRLDLRAWFIAAEDIIHAYSIGQETSRLTGHYLAQRYGISYTATHRFRKLLVSELRQPGGGLVGACVCIEPLSPIPVPGQSLEDRFDGLYHELWKRTSRAWRLI</sequence>
<gene>
    <name evidence="2" type="ORF">PAA8504_04348</name>
</gene>
<feature type="domain" description="Transposase zinc-ribbon" evidence="1">
    <location>
        <begin position="32"/>
        <end position="74"/>
    </location>
</feature>
<dbReference type="Proteomes" id="UP000244912">
    <property type="component" value="Unassembled WGS sequence"/>
</dbReference>
<dbReference type="Pfam" id="PF12760">
    <property type="entry name" value="Zn_ribbon_IS1595"/>
    <property type="match status" value="1"/>
</dbReference>
<dbReference type="RefSeq" id="WP_108896165.1">
    <property type="nucleotide sequence ID" value="NZ_ONZF01000024.1"/>
</dbReference>
<dbReference type="InterPro" id="IPR024442">
    <property type="entry name" value="Transposase_Zn_ribbon"/>
</dbReference>
<protein>
    <recommendedName>
        <fullName evidence="1">Transposase zinc-ribbon domain-containing protein</fullName>
    </recommendedName>
</protein>
<evidence type="ECO:0000313" key="2">
    <source>
        <dbReference type="EMBL" id="SPJ26486.1"/>
    </source>
</evidence>
<keyword evidence="3" id="KW-1185">Reference proteome</keyword>